<proteinExistence type="predicted"/>
<dbReference type="InterPro" id="IPR011453">
    <property type="entry name" value="DUF1559"/>
</dbReference>
<dbReference type="Gene3D" id="3.30.700.10">
    <property type="entry name" value="Glycoprotein, Type 4 Pilin"/>
    <property type="match status" value="1"/>
</dbReference>
<keyword evidence="5" id="KW-1185">Reference proteome</keyword>
<dbReference type="KEGG" id="bmei:Spa11_00640"/>
<dbReference type="InterPro" id="IPR027558">
    <property type="entry name" value="Pre_pil_HX9DG_C"/>
</dbReference>
<evidence type="ECO:0000259" key="2">
    <source>
        <dbReference type="Pfam" id="PF00535"/>
    </source>
</evidence>
<dbReference type="PANTHER" id="PTHR48090:SF7">
    <property type="entry name" value="RFBJ PROTEIN"/>
    <property type="match status" value="1"/>
</dbReference>
<organism evidence="4 5">
    <name type="scientific">Botrimarina mediterranea</name>
    <dbReference type="NCBI Taxonomy" id="2528022"/>
    <lineage>
        <taxon>Bacteria</taxon>
        <taxon>Pseudomonadati</taxon>
        <taxon>Planctomycetota</taxon>
        <taxon>Planctomycetia</taxon>
        <taxon>Pirellulales</taxon>
        <taxon>Lacipirellulaceae</taxon>
        <taxon>Botrimarina</taxon>
    </lineage>
</organism>
<dbReference type="InterPro" id="IPR029044">
    <property type="entry name" value="Nucleotide-diphossugar_trans"/>
</dbReference>
<dbReference type="GO" id="GO:0047267">
    <property type="term" value="F:undecaprenyl-phosphate mannosyltransferase activity"/>
    <property type="evidence" value="ECO:0007669"/>
    <property type="project" value="UniProtKB-EC"/>
</dbReference>
<dbReference type="PANTHER" id="PTHR48090">
    <property type="entry name" value="UNDECAPRENYL-PHOSPHATE 4-DEOXY-4-FORMAMIDO-L-ARABINOSE TRANSFERASE-RELATED"/>
    <property type="match status" value="1"/>
</dbReference>
<dbReference type="AlphaFoldDB" id="A0A518K2A8"/>
<dbReference type="RefSeq" id="WP_145105212.1">
    <property type="nucleotide sequence ID" value="NZ_CP036349.1"/>
</dbReference>
<dbReference type="Pfam" id="PF00535">
    <property type="entry name" value="Glycos_transf_2"/>
    <property type="match status" value="1"/>
</dbReference>
<dbReference type="CDD" id="cd04179">
    <property type="entry name" value="DPM_DPG-synthase_like"/>
    <property type="match status" value="1"/>
</dbReference>
<evidence type="ECO:0000259" key="3">
    <source>
        <dbReference type="Pfam" id="PF07596"/>
    </source>
</evidence>
<dbReference type="InterPro" id="IPR012902">
    <property type="entry name" value="N_methyl_site"/>
</dbReference>
<keyword evidence="4" id="KW-0808">Transferase</keyword>
<dbReference type="InterPro" id="IPR050256">
    <property type="entry name" value="Glycosyltransferase_2"/>
</dbReference>
<keyword evidence="1" id="KW-1133">Transmembrane helix</keyword>
<dbReference type="SUPFAM" id="SSF53448">
    <property type="entry name" value="Nucleotide-diphospho-sugar transferases"/>
    <property type="match status" value="1"/>
</dbReference>
<feature type="domain" description="DUF1559" evidence="3">
    <location>
        <begin position="292"/>
        <end position="524"/>
    </location>
</feature>
<evidence type="ECO:0000313" key="4">
    <source>
        <dbReference type="EMBL" id="QDV71895.1"/>
    </source>
</evidence>
<dbReference type="NCBIfam" id="TIGR02532">
    <property type="entry name" value="IV_pilin_GFxxxE"/>
    <property type="match status" value="1"/>
</dbReference>
<dbReference type="Pfam" id="PF07596">
    <property type="entry name" value="SBP_bac_10"/>
    <property type="match status" value="1"/>
</dbReference>
<accession>A0A518K2A8</accession>
<evidence type="ECO:0000256" key="1">
    <source>
        <dbReference type="SAM" id="Phobius"/>
    </source>
</evidence>
<keyword evidence="1" id="KW-0472">Membrane</keyword>
<reference evidence="4 5" key="1">
    <citation type="submission" date="2019-02" db="EMBL/GenBank/DDBJ databases">
        <title>Deep-cultivation of Planctomycetes and their phenomic and genomic characterization uncovers novel biology.</title>
        <authorList>
            <person name="Wiegand S."/>
            <person name="Jogler M."/>
            <person name="Boedeker C."/>
            <person name="Pinto D."/>
            <person name="Vollmers J."/>
            <person name="Rivas-Marin E."/>
            <person name="Kohn T."/>
            <person name="Peeters S.H."/>
            <person name="Heuer A."/>
            <person name="Rast P."/>
            <person name="Oberbeckmann S."/>
            <person name="Bunk B."/>
            <person name="Jeske O."/>
            <person name="Meyerdierks A."/>
            <person name="Storesund J.E."/>
            <person name="Kallscheuer N."/>
            <person name="Luecker S."/>
            <person name="Lage O.M."/>
            <person name="Pohl T."/>
            <person name="Merkel B.J."/>
            <person name="Hornburger P."/>
            <person name="Mueller R.-W."/>
            <person name="Bruemmer F."/>
            <person name="Labrenz M."/>
            <person name="Spormann A.M."/>
            <person name="Op den Camp H."/>
            <person name="Overmann J."/>
            <person name="Amann R."/>
            <person name="Jetten M.S.M."/>
            <person name="Mascher T."/>
            <person name="Medema M.H."/>
            <person name="Devos D.P."/>
            <person name="Kaster A.-K."/>
            <person name="Ovreas L."/>
            <person name="Rohde M."/>
            <person name="Galperin M.Y."/>
            <person name="Jogler C."/>
        </authorList>
    </citation>
    <scope>NUCLEOTIDE SEQUENCE [LARGE SCALE GENOMIC DNA]</scope>
    <source>
        <strain evidence="4 5">Spa11</strain>
    </source>
</reference>
<keyword evidence="1" id="KW-0812">Transmembrane</keyword>
<dbReference type="EC" id="2.4.1.54" evidence="4"/>
<protein>
    <submittedName>
        <fullName evidence="4">Undecaprenyl-phosphate mannosyltransferase</fullName>
        <ecNumber evidence="4">2.4.1.54</ecNumber>
    </submittedName>
</protein>
<sequence>MTVTVSVRTLEVENTISRSRLLSVVVPVYNEHRTVAEVVSQLLKLAMVDEVVLIDDGSDDKTRQVISQFATEQRVRMLRHAENRGKGAALRSGFSACTGQVIIVQDADLEYSPEALPEIARPILDGEADVVYGSRELGSRYEGSHCVYKVANWALTWLSNRMTGLRLTDMETGCKAFRREVIEGITIEEDRFGVEPELTAKVAAAGWRIIEKPVGYQPRSYQEGKKVGFHDGLRALWCIARYSRRRSKAATSDRVVASSFGTCPPPGFTLIEICVVIAIIGTLLAIALPAVQMAREASRRSSCVNNLRQQALAAKLHIDAYQHFPTGGWGEEWVGDPDLGFGPRQPGGWIYNVLPFVEQAALRDLGSGQSTDEKKQSLKQLMMTPLEVLNCPSRRKSEIYPYRGPLPLKNVDPPPEVAKSDYAINFTLSYKRSEVIVAEVLLDKGMSKTLLTAEKGLNQRDYATGESAGDRLSMYTGDCEDVRRTVSNAPTGDRSGGNGGFGGPHPNGCNVAYGDGSVRFVAEEGPLEP</sequence>
<dbReference type="InterPro" id="IPR045584">
    <property type="entry name" value="Pilin-like"/>
</dbReference>
<dbReference type="SUPFAM" id="SSF54523">
    <property type="entry name" value="Pili subunits"/>
    <property type="match status" value="1"/>
</dbReference>
<dbReference type="Proteomes" id="UP000316426">
    <property type="component" value="Chromosome"/>
</dbReference>
<dbReference type="Gene3D" id="3.90.550.10">
    <property type="entry name" value="Spore Coat Polysaccharide Biosynthesis Protein SpsA, Chain A"/>
    <property type="match status" value="1"/>
</dbReference>
<evidence type="ECO:0000313" key="5">
    <source>
        <dbReference type="Proteomes" id="UP000316426"/>
    </source>
</evidence>
<feature type="domain" description="Glycosyltransferase 2-like" evidence="2">
    <location>
        <begin position="23"/>
        <end position="183"/>
    </location>
</feature>
<name>A0A518K2A8_9BACT</name>
<dbReference type="InterPro" id="IPR001173">
    <property type="entry name" value="Glyco_trans_2-like"/>
</dbReference>
<dbReference type="NCBIfam" id="TIGR04294">
    <property type="entry name" value="pre_pil_HX9DG"/>
    <property type="match status" value="1"/>
</dbReference>
<gene>
    <name evidence="4" type="ORF">Spa11_00640</name>
</gene>
<keyword evidence="4" id="KW-0328">Glycosyltransferase</keyword>
<feature type="transmembrane region" description="Helical" evidence="1">
    <location>
        <begin position="268"/>
        <end position="291"/>
    </location>
</feature>
<dbReference type="EMBL" id="CP036349">
    <property type="protein sequence ID" value="QDV71895.1"/>
    <property type="molecule type" value="Genomic_DNA"/>
</dbReference>